<evidence type="ECO:0000313" key="1">
    <source>
        <dbReference type="EMBL" id="CAK9271109.1"/>
    </source>
</evidence>
<sequence length="304" mass="33551">MAMKFKNYSDFVKSELKAVPVGIAQSQMGVGTVLVKKRFGGFVRAGNLTGLCANTGYQQMLQKELANVETLKHPFGKETTQDMIEGFWSAKSSGFLGVVVPATGKFGGSFNSDANFKYKAYNITTHYLKDEYLLDIINNGKWKPNVNVFKNIYIINEVVLTSRINIKLSEGAKGGISAQSDAALTGIPLKAGVDYSQDSDGSLSISGAMENGHPKPFAIAFRTAHIVYNNDFTLRRPMELGVQRGEHDGLHISEFVKKDETHHIGEFFLNAVEDDNDEEEDEDLEPTVVPIAFDDNSEFVAEEF</sequence>
<proteinExistence type="predicted"/>
<gene>
    <name evidence="1" type="ORF">CSSPJE1EN1_LOCUS16587</name>
</gene>
<dbReference type="EMBL" id="OZ020098">
    <property type="protein sequence ID" value="CAK9271109.1"/>
    <property type="molecule type" value="Genomic_DNA"/>
</dbReference>
<protein>
    <submittedName>
        <fullName evidence="1">Uncharacterized protein</fullName>
    </submittedName>
</protein>
<name>A0ABP0WXM3_9BRYO</name>
<accession>A0ABP0WXM3</accession>
<keyword evidence="2" id="KW-1185">Reference proteome</keyword>
<evidence type="ECO:0000313" key="2">
    <source>
        <dbReference type="Proteomes" id="UP001497444"/>
    </source>
</evidence>
<reference evidence="1" key="1">
    <citation type="submission" date="2024-02" db="EMBL/GenBank/DDBJ databases">
        <authorList>
            <consortium name="ELIXIR-Norway"/>
            <consortium name="Elixir Norway"/>
        </authorList>
    </citation>
    <scope>NUCLEOTIDE SEQUENCE</scope>
</reference>
<dbReference type="Proteomes" id="UP001497444">
    <property type="component" value="Chromosome 3"/>
</dbReference>
<organism evidence="1 2">
    <name type="scientific">Sphagnum jensenii</name>
    <dbReference type="NCBI Taxonomy" id="128206"/>
    <lineage>
        <taxon>Eukaryota</taxon>
        <taxon>Viridiplantae</taxon>
        <taxon>Streptophyta</taxon>
        <taxon>Embryophyta</taxon>
        <taxon>Bryophyta</taxon>
        <taxon>Sphagnophytina</taxon>
        <taxon>Sphagnopsida</taxon>
        <taxon>Sphagnales</taxon>
        <taxon>Sphagnaceae</taxon>
        <taxon>Sphagnum</taxon>
    </lineage>
</organism>